<dbReference type="InterPro" id="IPR001138">
    <property type="entry name" value="Zn2Cys6_DnaBD"/>
</dbReference>
<dbReference type="Gene3D" id="4.10.240.10">
    <property type="entry name" value="Zn(2)-C6 fungal-type DNA-binding domain"/>
    <property type="match status" value="1"/>
</dbReference>
<feature type="compositionally biased region" description="Polar residues" evidence="1">
    <location>
        <begin position="1030"/>
        <end position="1046"/>
    </location>
</feature>
<feature type="compositionally biased region" description="Polar residues" evidence="1">
    <location>
        <begin position="433"/>
        <end position="444"/>
    </location>
</feature>
<feature type="compositionally biased region" description="Acidic residues" evidence="1">
    <location>
        <begin position="1153"/>
        <end position="1169"/>
    </location>
</feature>
<feature type="domain" description="Zn(2)-C6 fungal-type" evidence="2">
    <location>
        <begin position="1208"/>
        <end position="1238"/>
    </location>
</feature>
<organism evidence="3 4">
    <name type="scientific">[Candida] arabinofermentans NRRL YB-2248</name>
    <dbReference type="NCBI Taxonomy" id="983967"/>
    <lineage>
        <taxon>Eukaryota</taxon>
        <taxon>Fungi</taxon>
        <taxon>Dikarya</taxon>
        <taxon>Ascomycota</taxon>
        <taxon>Saccharomycotina</taxon>
        <taxon>Pichiomycetes</taxon>
        <taxon>Pichiales</taxon>
        <taxon>Pichiaceae</taxon>
        <taxon>Ogataea</taxon>
        <taxon>Ogataea/Candida clade</taxon>
    </lineage>
</organism>
<accession>A0A1E4T4P4</accession>
<feature type="compositionally biased region" description="Low complexity" evidence="1">
    <location>
        <begin position="777"/>
        <end position="789"/>
    </location>
</feature>
<dbReference type="PROSITE" id="PS50048">
    <property type="entry name" value="ZN2_CY6_FUNGAL_2"/>
    <property type="match status" value="1"/>
</dbReference>
<evidence type="ECO:0000313" key="4">
    <source>
        <dbReference type="Proteomes" id="UP000094801"/>
    </source>
</evidence>
<feature type="region of interest" description="Disordered" evidence="1">
    <location>
        <begin position="899"/>
        <end position="922"/>
    </location>
</feature>
<evidence type="ECO:0000256" key="1">
    <source>
        <dbReference type="SAM" id="MobiDB-lite"/>
    </source>
</evidence>
<dbReference type="OrthoDB" id="3998263at2759"/>
<proteinExistence type="predicted"/>
<dbReference type="InterPro" id="IPR036864">
    <property type="entry name" value="Zn2-C6_fun-type_DNA-bd_sf"/>
</dbReference>
<feature type="compositionally biased region" description="Low complexity" evidence="1">
    <location>
        <begin position="740"/>
        <end position="761"/>
    </location>
</feature>
<evidence type="ECO:0000259" key="2">
    <source>
        <dbReference type="PROSITE" id="PS50048"/>
    </source>
</evidence>
<evidence type="ECO:0000313" key="3">
    <source>
        <dbReference type="EMBL" id="ODV86692.1"/>
    </source>
</evidence>
<feature type="compositionally biased region" description="Polar residues" evidence="1">
    <location>
        <begin position="961"/>
        <end position="979"/>
    </location>
</feature>
<dbReference type="CDD" id="cd00067">
    <property type="entry name" value="GAL4"/>
    <property type="match status" value="1"/>
</dbReference>
<feature type="region of interest" description="Disordered" evidence="1">
    <location>
        <begin position="259"/>
        <end position="289"/>
    </location>
</feature>
<gene>
    <name evidence="3" type="ORF">CANARDRAFT_6268</name>
</gene>
<feature type="region of interest" description="Disordered" evidence="1">
    <location>
        <begin position="351"/>
        <end position="395"/>
    </location>
</feature>
<dbReference type="GO" id="GO:0008270">
    <property type="term" value="F:zinc ion binding"/>
    <property type="evidence" value="ECO:0007669"/>
    <property type="project" value="InterPro"/>
</dbReference>
<dbReference type="SUPFAM" id="SSF57701">
    <property type="entry name" value="Zn2/Cys6 DNA-binding domain"/>
    <property type="match status" value="1"/>
</dbReference>
<dbReference type="GO" id="GO:0000981">
    <property type="term" value="F:DNA-binding transcription factor activity, RNA polymerase II-specific"/>
    <property type="evidence" value="ECO:0007669"/>
    <property type="project" value="InterPro"/>
</dbReference>
<dbReference type="EMBL" id="KV453849">
    <property type="protein sequence ID" value="ODV86692.1"/>
    <property type="molecule type" value="Genomic_DNA"/>
</dbReference>
<keyword evidence="4" id="KW-1185">Reference proteome</keyword>
<feature type="region of interest" description="Disordered" evidence="1">
    <location>
        <begin position="708"/>
        <end position="817"/>
    </location>
</feature>
<feature type="region of interest" description="Disordered" evidence="1">
    <location>
        <begin position="1018"/>
        <end position="1046"/>
    </location>
</feature>
<feature type="compositionally biased region" description="Basic residues" evidence="1">
    <location>
        <begin position="448"/>
        <end position="457"/>
    </location>
</feature>
<name>A0A1E4T4P4_9ASCO</name>
<feature type="compositionally biased region" description="Polar residues" evidence="1">
    <location>
        <begin position="265"/>
        <end position="284"/>
    </location>
</feature>
<feature type="compositionally biased region" description="Polar residues" evidence="1">
    <location>
        <begin position="1118"/>
        <end position="1128"/>
    </location>
</feature>
<sequence>MYSPQPQPQPQPQFVSRRLRHPHMKAQFNPSNNIIAGLLLPPNTTITLTDEPKMTQPSTQLTVSTDVPRTLTTSFVYSTPTCMSNKMYILNESDEEGLEPEELERIYSLLAPESEDEHEIVPKLESTVKNTVTLEVKDAIDEEMKSDDHFENTDQSQKAFINLKVNEINEKSLQSPNSSFQDQNELNQHFPHEIRQLTAAVGADDAIGKMLIEEKKKLAEKQIANSWSVQMKARVLKANEMKIENLNDPSYPVDIHKGTDDESSAAPTVTSISDKVVPKSTSSKAPKGILKVTRNGTDLKRPLETFSANTTRSKRRKVHFADKLATVFTPELILDAPESDDNLISPLETIQEPIQQTKPADSITTNKVSAKPPKPHKRSPPVADSTTLARRLTRSRYGTDDAPIVLDSDDDEFNMSSTLPVRKRSANDAKVSSVRTPASKNTTEVKLMRRAPRKRKPQIPPNSEPTATTTLQPDPPTKLLLVIPKQSDPTTQPSSTLIAASSPVPPPPPITPGSTVDNSLPPQPAIIEKFSAPQPAIIDKFSAPQPATVDDISAKQPTCINNVSAPKPATIDNLSAPQPVIVDNTLVPQPVPVGKSIAADSASKRVSHPQRAIIDNLSAPKPSTVGDTLVPRPVAGGTVLQSVAASIASKPLPLSSLTMKKIEYKPQALSGFAVSQLDKVRKTHETNFVREGSPPLTDGTATEDVVSAFSSRRRPATNVVTSNNQAAKRRVGPSAVRPTQPQKQQQQQQQQQEPQKQQQQQFGQISDRRAGTRTFKQQQQQQPQPQAQQQHHHQQLQTSKVNEKPQRLTHLPNITTKTSSGKLVIPGTKPRFIYSSACTKCIRIGREAFCNKQLPCDICVAKKFKNCHYPGGSYITNKEEVKEYEEAMRERRRIQKSNYYRAGEVSEREEPRMPQSQPSPVLSLRSADNNQNTALVSEKLSFLNASASTEKLPSDSVAPNRANQPADNSVFTTGVPQSTNSDAAARNFVKSPVTKSVFPTMVPPSTNNDRIADSVSIDNSVGSASRPPADNTTDAPNGGISSVINHNMNGGLSPSVKSAASTVVNAATGSFVKRSNNEPKQPVMNNVKNDTNNIRVKMEESDDLTLEPEHEFDIASEPKSNSLSTNSPKADRPGFGSGSGSGTEATLASASESEAEAEVESGSESEYNSDSEYSDHQSTSRVARRGGSKQRKSRQGSSNNRSLTTVRICTSCAATHKKCDKKPTGCSRCVEKNINCVYPTEPIRRRRRRDRATNRRITVNRNKSRNESEIEYEEKKINSTRRMLKELDYEKRDLHEILGGERGRRQATRQNYKLIDQDDDDDPDNAYGDPNAEGEFLILSDDEIERRKMLGTLPADFYENALV</sequence>
<feature type="region of interest" description="Disordered" evidence="1">
    <location>
        <begin position="950"/>
        <end position="979"/>
    </location>
</feature>
<feature type="compositionally biased region" description="Low complexity" evidence="1">
    <location>
        <begin position="1142"/>
        <end position="1152"/>
    </location>
</feature>
<feature type="region of interest" description="Disordered" evidence="1">
    <location>
        <begin position="1300"/>
        <end position="1332"/>
    </location>
</feature>
<feature type="compositionally biased region" description="Polar residues" evidence="1">
    <location>
        <begin position="352"/>
        <end position="368"/>
    </location>
</feature>
<feature type="region of interest" description="Disordered" evidence="1">
    <location>
        <begin position="418"/>
        <end position="521"/>
    </location>
</feature>
<feature type="region of interest" description="Disordered" evidence="1">
    <location>
        <begin position="1113"/>
        <end position="1202"/>
    </location>
</feature>
<feature type="compositionally biased region" description="Polar residues" evidence="1">
    <location>
        <begin position="487"/>
        <end position="497"/>
    </location>
</feature>
<feature type="compositionally biased region" description="Basic residues" evidence="1">
    <location>
        <begin position="1182"/>
        <end position="1194"/>
    </location>
</feature>
<feature type="region of interest" description="Disordered" evidence="1">
    <location>
        <begin position="1071"/>
        <end position="1094"/>
    </location>
</feature>
<dbReference type="Proteomes" id="UP000094801">
    <property type="component" value="Unassembled WGS sequence"/>
</dbReference>
<protein>
    <recommendedName>
        <fullName evidence="2">Zn(2)-C6 fungal-type domain-containing protein</fullName>
    </recommendedName>
</protein>
<reference evidence="4" key="1">
    <citation type="submission" date="2016-04" db="EMBL/GenBank/DDBJ databases">
        <title>Comparative genomics of biotechnologically important yeasts.</title>
        <authorList>
            <consortium name="DOE Joint Genome Institute"/>
            <person name="Riley R."/>
            <person name="Haridas S."/>
            <person name="Wolfe K.H."/>
            <person name="Lopes M.R."/>
            <person name="Hittinger C.T."/>
            <person name="Goker M."/>
            <person name="Salamov A."/>
            <person name="Wisecaver J."/>
            <person name="Long T.M."/>
            <person name="Aerts A.L."/>
            <person name="Barry K."/>
            <person name="Choi C."/>
            <person name="Clum A."/>
            <person name="Coughlan A.Y."/>
            <person name="Deshpande S."/>
            <person name="Douglass A.P."/>
            <person name="Hanson S.J."/>
            <person name="Klenk H.-P."/>
            <person name="Labutti K."/>
            <person name="Lapidus A."/>
            <person name="Lindquist E."/>
            <person name="Lipzen A."/>
            <person name="Meier-Kolthoff J.P."/>
            <person name="Ohm R.A."/>
            <person name="Otillar R.P."/>
            <person name="Pangilinan J."/>
            <person name="Peng Y."/>
            <person name="Rokas A."/>
            <person name="Rosa C.A."/>
            <person name="Scheuner C."/>
            <person name="Sibirny A.A."/>
            <person name="Slot J.C."/>
            <person name="Stielow J.B."/>
            <person name="Sun H."/>
            <person name="Kurtzman C.P."/>
            <person name="Blackwell M."/>
            <person name="Grigoriev I.V."/>
            <person name="Jeffries T.W."/>
        </authorList>
    </citation>
    <scope>NUCLEOTIDE SEQUENCE [LARGE SCALE GENOMIC DNA]</scope>
    <source>
        <strain evidence="4">NRRL YB-2248</strain>
    </source>
</reference>
<dbReference type="STRING" id="983967.A0A1E4T4P4"/>
<feature type="compositionally biased region" description="Polar residues" evidence="1">
    <location>
        <begin position="1083"/>
        <end position="1094"/>
    </location>
</feature>